<dbReference type="PATRIC" id="fig|231023.4.peg.4425"/>
<dbReference type="Pfam" id="PF08980">
    <property type="entry name" value="DUF1883"/>
    <property type="match status" value="1"/>
</dbReference>
<gene>
    <name evidence="2" type="ORF">YSA_09254</name>
</gene>
<dbReference type="EMBL" id="CP003588">
    <property type="protein sequence ID" value="AFK71776.1"/>
    <property type="molecule type" value="Genomic_DNA"/>
</dbReference>
<evidence type="ECO:0000313" key="3">
    <source>
        <dbReference type="Proteomes" id="UP000005268"/>
    </source>
</evidence>
<organism evidence="2 3">
    <name type="scientific">Pseudomonas putida ND6</name>
    <dbReference type="NCBI Taxonomy" id="231023"/>
    <lineage>
        <taxon>Bacteria</taxon>
        <taxon>Pseudomonadati</taxon>
        <taxon>Pseudomonadota</taxon>
        <taxon>Gammaproteobacteria</taxon>
        <taxon>Pseudomonadales</taxon>
        <taxon>Pseudomonadaceae</taxon>
        <taxon>Pseudomonas</taxon>
    </lineage>
</organism>
<reference evidence="2 3" key="1">
    <citation type="journal article" date="2012" name="J. Bacteriol.">
        <title>Complete Genome Sequence of the Naphthalene-Degrading Pseudomonas putida Strain ND6.</title>
        <authorList>
            <person name="Li S."/>
            <person name="Zhao H."/>
            <person name="Li Y."/>
            <person name="Niu S."/>
            <person name="Cai B."/>
        </authorList>
    </citation>
    <scope>NUCLEOTIDE SEQUENCE [LARGE SCALE GENOMIC DNA]</scope>
    <source>
        <strain evidence="2 3">ND6</strain>
    </source>
</reference>
<dbReference type="SUPFAM" id="SSF141099">
    <property type="entry name" value="Atu1913-like"/>
    <property type="match status" value="1"/>
</dbReference>
<proteinExistence type="predicted"/>
<accession>I3V205</accession>
<dbReference type="InterPro" id="IPR036488">
    <property type="entry name" value="DUF1883-like_sf"/>
</dbReference>
<dbReference type="AlphaFoldDB" id="I3V205"/>
<name>I3V205_PSEPU</name>
<sequence>MVSFAFADPNLAEHHMKFVHQREHLNEDDIVVIECSQRCNIRLMNDANFRSFKNGGRHTYHGGHFEKFPAKITVPSTGFWNITIDTVTTRPISVTRKPTLTHKIKIIRRSSSKLR</sequence>
<dbReference type="Gene3D" id="4.10.1210.10">
    <property type="entry name" value="Atu1913-like"/>
    <property type="match status" value="1"/>
</dbReference>
<dbReference type="InterPro" id="IPR015073">
    <property type="entry name" value="DUF1883"/>
</dbReference>
<evidence type="ECO:0000259" key="1">
    <source>
        <dbReference type="Pfam" id="PF08980"/>
    </source>
</evidence>
<dbReference type="KEGG" id="ppi:YSA_09254"/>
<protein>
    <recommendedName>
        <fullName evidence="1">DUF1883 domain-containing protein</fullName>
    </recommendedName>
</protein>
<feature type="domain" description="DUF1883" evidence="1">
    <location>
        <begin position="16"/>
        <end position="97"/>
    </location>
</feature>
<evidence type="ECO:0000313" key="2">
    <source>
        <dbReference type="EMBL" id="AFK71776.1"/>
    </source>
</evidence>
<dbReference type="HOGENOM" id="CLU_160692_0_0_6"/>
<dbReference type="Proteomes" id="UP000005268">
    <property type="component" value="Chromosome"/>
</dbReference>